<protein>
    <submittedName>
        <fullName evidence="1">Uncharacterized protein</fullName>
    </submittedName>
</protein>
<accession>A0A9X1QAP2</accession>
<sequence>MKRVYISISIALLCSFNCLAQKKDKREGVYSAYLHSVDGPEDHNVDTVNSVYEDPLIKVKWEYAYSQIGFELKNKSDQTIKVIWDDAAFISMSNESGRIFHKGIKLIDRENPQPPSSIYKGTTLSDLIAPTSYTKYVSGQYGGWRADPLIPVTQGVMSTKIEYLPAFIGQTMRVVLPLKIEDKVLEYIFIFKTQFIEKKRK</sequence>
<dbReference type="Proteomes" id="UP001139411">
    <property type="component" value="Unassembled WGS sequence"/>
</dbReference>
<proteinExistence type="predicted"/>
<dbReference type="AlphaFoldDB" id="A0A9X1QAP2"/>
<reference evidence="1" key="1">
    <citation type="submission" date="2022-01" db="EMBL/GenBank/DDBJ databases">
        <title>Novel species in genus Dyadobacter.</title>
        <authorList>
            <person name="Ma C."/>
        </authorList>
    </citation>
    <scope>NUCLEOTIDE SEQUENCE</scope>
    <source>
        <strain evidence="1">CY357</strain>
    </source>
</reference>
<dbReference type="RefSeq" id="WP_235177494.1">
    <property type="nucleotide sequence ID" value="NZ_JAKFFV010000004.1"/>
</dbReference>
<organism evidence="1 2">
    <name type="scientific">Dyadobacter chenhuakuii</name>
    <dbReference type="NCBI Taxonomy" id="2909339"/>
    <lineage>
        <taxon>Bacteria</taxon>
        <taxon>Pseudomonadati</taxon>
        <taxon>Bacteroidota</taxon>
        <taxon>Cytophagia</taxon>
        <taxon>Cytophagales</taxon>
        <taxon>Spirosomataceae</taxon>
        <taxon>Dyadobacter</taxon>
    </lineage>
</organism>
<dbReference type="EMBL" id="JAKFFV010000004">
    <property type="protein sequence ID" value="MCF2498358.1"/>
    <property type="molecule type" value="Genomic_DNA"/>
</dbReference>
<evidence type="ECO:0000313" key="2">
    <source>
        <dbReference type="Proteomes" id="UP001139411"/>
    </source>
</evidence>
<comment type="caution">
    <text evidence="1">The sequence shown here is derived from an EMBL/GenBank/DDBJ whole genome shotgun (WGS) entry which is preliminary data.</text>
</comment>
<name>A0A9X1QAP2_9BACT</name>
<evidence type="ECO:0000313" key="1">
    <source>
        <dbReference type="EMBL" id="MCF2498358.1"/>
    </source>
</evidence>
<gene>
    <name evidence="1" type="ORF">L0661_08575</name>
</gene>